<comment type="caution">
    <text evidence="2">The sequence shown here is derived from an EMBL/GenBank/DDBJ whole genome shotgun (WGS) entry which is preliminary data.</text>
</comment>
<dbReference type="Proteomes" id="UP000809273">
    <property type="component" value="Unassembled WGS sequence"/>
</dbReference>
<keyword evidence="1" id="KW-0812">Transmembrane</keyword>
<sequence>MKDSMRLGAFLSLIVAILLMVLLRVYMGSAAEYKRANEALKSGDKVSAINHYGRSIKWYAPLSPWVKRSIEELWEIGEGSYAYDTEEAVYAVSILRSSLYAARGPFTPFKSRIEEADGWLSLHLSEGEGGPDREDVEFVLGSKARPNRLWSLAVGVGFVGWTLSVFAFIFFVFPETEAGVNQKRAVVLGLVTCVFYSLWMCGLYFA</sequence>
<gene>
    <name evidence="2" type="ORF">JW984_04605</name>
</gene>
<proteinExistence type="predicted"/>
<reference evidence="2" key="1">
    <citation type="journal article" date="2021" name="Environ. Microbiol.">
        <title>Genomic characterization of three novel Desulfobacterota classes expand the metabolic and phylogenetic diversity of the phylum.</title>
        <authorList>
            <person name="Murphy C.L."/>
            <person name="Biggerstaff J."/>
            <person name="Eichhorn A."/>
            <person name="Ewing E."/>
            <person name="Shahan R."/>
            <person name="Soriano D."/>
            <person name="Stewart S."/>
            <person name="VanMol K."/>
            <person name="Walker R."/>
            <person name="Walters P."/>
            <person name="Elshahed M.S."/>
            <person name="Youssef N.H."/>
        </authorList>
    </citation>
    <scope>NUCLEOTIDE SEQUENCE</scope>
    <source>
        <strain evidence="2">Zod_Metabat.24</strain>
    </source>
</reference>
<accession>A0A9D8KDY1</accession>
<feature type="transmembrane region" description="Helical" evidence="1">
    <location>
        <begin position="149"/>
        <end position="173"/>
    </location>
</feature>
<dbReference type="AlphaFoldDB" id="A0A9D8KDY1"/>
<protein>
    <submittedName>
        <fullName evidence="2">Uncharacterized protein</fullName>
    </submittedName>
</protein>
<reference evidence="2" key="2">
    <citation type="submission" date="2021-01" db="EMBL/GenBank/DDBJ databases">
        <authorList>
            <person name="Hahn C.R."/>
            <person name="Youssef N.H."/>
            <person name="Elshahed M."/>
        </authorList>
    </citation>
    <scope>NUCLEOTIDE SEQUENCE</scope>
    <source>
        <strain evidence="2">Zod_Metabat.24</strain>
    </source>
</reference>
<organism evidence="2 3">
    <name type="scientific">Candidatus Zymogenus saltonus</name>
    <dbReference type="NCBI Taxonomy" id="2844893"/>
    <lineage>
        <taxon>Bacteria</taxon>
        <taxon>Deltaproteobacteria</taxon>
        <taxon>Candidatus Zymogenia</taxon>
        <taxon>Candidatus Zymogeniales</taxon>
        <taxon>Candidatus Zymogenaceae</taxon>
        <taxon>Candidatus Zymogenus</taxon>
    </lineage>
</organism>
<name>A0A9D8KDY1_9DELT</name>
<feature type="transmembrane region" description="Helical" evidence="1">
    <location>
        <begin position="185"/>
        <end position="205"/>
    </location>
</feature>
<evidence type="ECO:0000256" key="1">
    <source>
        <dbReference type="SAM" id="Phobius"/>
    </source>
</evidence>
<evidence type="ECO:0000313" key="3">
    <source>
        <dbReference type="Proteomes" id="UP000809273"/>
    </source>
</evidence>
<keyword evidence="1" id="KW-0472">Membrane</keyword>
<keyword evidence="1" id="KW-1133">Transmembrane helix</keyword>
<evidence type="ECO:0000313" key="2">
    <source>
        <dbReference type="EMBL" id="MBN1572460.1"/>
    </source>
</evidence>
<dbReference type="EMBL" id="JAFGIX010000023">
    <property type="protein sequence ID" value="MBN1572460.1"/>
    <property type="molecule type" value="Genomic_DNA"/>
</dbReference>